<reference evidence="1 2" key="1">
    <citation type="journal article" date="2019" name="Int. J. Syst. Evol. Microbiol.">
        <title>The Global Catalogue of Microorganisms (GCM) 10K type strain sequencing project: providing services to taxonomists for standard genome sequencing and annotation.</title>
        <authorList>
            <consortium name="The Broad Institute Genomics Platform"/>
            <consortium name="The Broad Institute Genome Sequencing Center for Infectious Disease"/>
            <person name="Wu L."/>
            <person name="Ma J."/>
        </authorList>
    </citation>
    <scope>NUCLEOTIDE SEQUENCE [LARGE SCALE GENOMIC DNA]</scope>
    <source>
        <strain evidence="1 2">WLHS5</strain>
    </source>
</reference>
<keyword evidence="2" id="KW-1185">Reference proteome</keyword>
<proteinExistence type="predicted"/>
<dbReference type="Proteomes" id="UP001595898">
    <property type="component" value="Unassembled WGS sequence"/>
</dbReference>
<dbReference type="RefSeq" id="WP_250141272.1">
    <property type="nucleotide sequence ID" value="NZ_JALIQP010000003.1"/>
</dbReference>
<protein>
    <submittedName>
        <fullName evidence="1">Uncharacterized protein</fullName>
    </submittedName>
</protein>
<name>A0ABD5PVE0_9EURY</name>
<evidence type="ECO:0000313" key="1">
    <source>
        <dbReference type="EMBL" id="MFC4544542.1"/>
    </source>
</evidence>
<dbReference type="AlphaFoldDB" id="A0ABD5PVE0"/>
<sequence>MPVCPGCKSRLSHGDCIEHLRYCKWVWSDHPERESRWGEQLLEQLRE</sequence>
<organism evidence="1 2">
    <name type="scientific">Halosolutus amylolyticus</name>
    <dbReference type="NCBI Taxonomy" id="2932267"/>
    <lineage>
        <taxon>Archaea</taxon>
        <taxon>Methanobacteriati</taxon>
        <taxon>Methanobacteriota</taxon>
        <taxon>Stenosarchaea group</taxon>
        <taxon>Halobacteria</taxon>
        <taxon>Halobacteriales</taxon>
        <taxon>Natrialbaceae</taxon>
        <taxon>Halosolutus</taxon>
    </lineage>
</organism>
<dbReference type="EMBL" id="JBHSFA010000011">
    <property type="protein sequence ID" value="MFC4544542.1"/>
    <property type="molecule type" value="Genomic_DNA"/>
</dbReference>
<comment type="caution">
    <text evidence="1">The sequence shown here is derived from an EMBL/GenBank/DDBJ whole genome shotgun (WGS) entry which is preliminary data.</text>
</comment>
<accession>A0ABD5PVE0</accession>
<gene>
    <name evidence="1" type="ORF">ACFO5R_21655</name>
</gene>
<evidence type="ECO:0000313" key="2">
    <source>
        <dbReference type="Proteomes" id="UP001595898"/>
    </source>
</evidence>